<organism evidence="1 2">
    <name type="scientific">Streptomyces phyllanthi</name>
    <dbReference type="NCBI Taxonomy" id="1803180"/>
    <lineage>
        <taxon>Bacteria</taxon>
        <taxon>Bacillati</taxon>
        <taxon>Actinomycetota</taxon>
        <taxon>Actinomycetes</taxon>
        <taxon>Kitasatosporales</taxon>
        <taxon>Streptomycetaceae</taxon>
        <taxon>Streptomyces</taxon>
    </lineage>
</organism>
<gene>
    <name evidence="1" type="ORF">FNH04_44525</name>
</gene>
<accession>A0A5N8WHM1</accession>
<reference evidence="1 2" key="1">
    <citation type="submission" date="2019-07" db="EMBL/GenBank/DDBJ databases">
        <title>New species of Amycolatopsis and Streptomyces.</title>
        <authorList>
            <person name="Duangmal K."/>
            <person name="Teo W.F.A."/>
            <person name="Lipun K."/>
        </authorList>
    </citation>
    <scope>NUCLEOTIDE SEQUENCE [LARGE SCALE GENOMIC DNA]</scope>
    <source>
        <strain evidence="1 2">TISTR 2346</strain>
    </source>
</reference>
<feature type="non-terminal residue" evidence="1">
    <location>
        <position position="1"/>
    </location>
</feature>
<proteinExistence type="predicted"/>
<comment type="caution">
    <text evidence="1">The sequence shown here is derived from an EMBL/GenBank/DDBJ whole genome shotgun (WGS) entry which is preliminary data.</text>
</comment>
<evidence type="ECO:0000313" key="2">
    <source>
        <dbReference type="Proteomes" id="UP000326979"/>
    </source>
</evidence>
<dbReference type="EMBL" id="VJZE01000761">
    <property type="protein sequence ID" value="MPY46717.1"/>
    <property type="molecule type" value="Genomic_DNA"/>
</dbReference>
<dbReference type="Proteomes" id="UP000326979">
    <property type="component" value="Unassembled WGS sequence"/>
</dbReference>
<dbReference type="AlphaFoldDB" id="A0A5N8WHM1"/>
<protein>
    <submittedName>
        <fullName evidence="1">Uncharacterized protein</fullName>
    </submittedName>
</protein>
<name>A0A5N8WHM1_9ACTN</name>
<keyword evidence="2" id="KW-1185">Reference proteome</keyword>
<sequence length="67" mass="7684">SPATRLRLAECLALISEPLVDEVMDENPGAWRALRTTEQALRAQQDDRTRANVLHQLINRLIEDYEP</sequence>
<evidence type="ECO:0000313" key="1">
    <source>
        <dbReference type="EMBL" id="MPY46717.1"/>
    </source>
</evidence>